<name>A0AAE0JWP5_9PEZI</name>
<evidence type="ECO:0000256" key="1">
    <source>
        <dbReference type="SAM" id="MobiDB-lite"/>
    </source>
</evidence>
<feature type="compositionally biased region" description="Basic and acidic residues" evidence="1">
    <location>
        <begin position="125"/>
        <end position="138"/>
    </location>
</feature>
<comment type="caution">
    <text evidence="2">The sequence shown here is derived from an EMBL/GenBank/DDBJ whole genome shotgun (WGS) entry which is preliminary data.</text>
</comment>
<accession>A0AAE0JWP5</accession>
<organism evidence="2 3">
    <name type="scientific">Lasiosphaeria ovina</name>
    <dbReference type="NCBI Taxonomy" id="92902"/>
    <lineage>
        <taxon>Eukaryota</taxon>
        <taxon>Fungi</taxon>
        <taxon>Dikarya</taxon>
        <taxon>Ascomycota</taxon>
        <taxon>Pezizomycotina</taxon>
        <taxon>Sordariomycetes</taxon>
        <taxon>Sordariomycetidae</taxon>
        <taxon>Sordariales</taxon>
        <taxon>Lasiosphaeriaceae</taxon>
        <taxon>Lasiosphaeria</taxon>
    </lineage>
</organism>
<feature type="region of interest" description="Disordered" evidence="1">
    <location>
        <begin position="125"/>
        <end position="155"/>
    </location>
</feature>
<dbReference type="EMBL" id="JAULSN010000009">
    <property type="protein sequence ID" value="KAK3365342.1"/>
    <property type="molecule type" value="Genomic_DNA"/>
</dbReference>
<reference evidence="2" key="1">
    <citation type="journal article" date="2023" name="Mol. Phylogenet. Evol.">
        <title>Genome-scale phylogeny and comparative genomics of the fungal order Sordariales.</title>
        <authorList>
            <person name="Hensen N."/>
            <person name="Bonometti L."/>
            <person name="Westerberg I."/>
            <person name="Brannstrom I.O."/>
            <person name="Guillou S."/>
            <person name="Cros-Aarteil S."/>
            <person name="Calhoun S."/>
            <person name="Haridas S."/>
            <person name="Kuo A."/>
            <person name="Mondo S."/>
            <person name="Pangilinan J."/>
            <person name="Riley R."/>
            <person name="LaButti K."/>
            <person name="Andreopoulos B."/>
            <person name="Lipzen A."/>
            <person name="Chen C."/>
            <person name="Yan M."/>
            <person name="Daum C."/>
            <person name="Ng V."/>
            <person name="Clum A."/>
            <person name="Steindorff A."/>
            <person name="Ohm R.A."/>
            <person name="Martin F."/>
            <person name="Silar P."/>
            <person name="Natvig D.O."/>
            <person name="Lalanne C."/>
            <person name="Gautier V."/>
            <person name="Ament-Velasquez S.L."/>
            <person name="Kruys A."/>
            <person name="Hutchinson M.I."/>
            <person name="Powell A.J."/>
            <person name="Barry K."/>
            <person name="Miller A.N."/>
            <person name="Grigoriev I.V."/>
            <person name="Debuchy R."/>
            <person name="Gladieux P."/>
            <person name="Hiltunen Thoren M."/>
            <person name="Johannesson H."/>
        </authorList>
    </citation>
    <scope>NUCLEOTIDE SEQUENCE</scope>
    <source>
        <strain evidence="2">CBS 958.72</strain>
    </source>
</reference>
<gene>
    <name evidence="2" type="ORF">B0T24DRAFT_670713</name>
</gene>
<proteinExistence type="predicted"/>
<evidence type="ECO:0000313" key="3">
    <source>
        <dbReference type="Proteomes" id="UP001287356"/>
    </source>
</evidence>
<dbReference type="AlphaFoldDB" id="A0AAE0JWP5"/>
<sequence>MGLEIVENRPTRTLIPSSLSNLSHTTLVRRGQHLEGSGHAAVSCQTALALAEYRAQDNSSHVPRVDPKAVVELKVKGLEVVSHAYLQFMRYLARTRGKNNEMWAKSLKLRAREIDVMLYGEAKERAEIQSEGKEEERRNSKHTSAAPTPPTAAPP</sequence>
<keyword evidence="3" id="KW-1185">Reference proteome</keyword>
<dbReference type="Proteomes" id="UP001287356">
    <property type="component" value="Unassembled WGS sequence"/>
</dbReference>
<reference evidence="2" key="2">
    <citation type="submission" date="2023-06" db="EMBL/GenBank/DDBJ databases">
        <authorList>
            <consortium name="Lawrence Berkeley National Laboratory"/>
            <person name="Haridas S."/>
            <person name="Hensen N."/>
            <person name="Bonometti L."/>
            <person name="Westerberg I."/>
            <person name="Brannstrom I.O."/>
            <person name="Guillou S."/>
            <person name="Cros-Aarteil S."/>
            <person name="Calhoun S."/>
            <person name="Kuo A."/>
            <person name="Mondo S."/>
            <person name="Pangilinan J."/>
            <person name="Riley R."/>
            <person name="Labutti K."/>
            <person name="Andreopoulos B."/>
            <person name="Lipzen A."/>
            <person name="Chen C."/>
            <person name="Yanf M."/>
            <person name="Daum C."/>
            <person name="Ng V."/>
            <person name="Clum A."/>
            <person name="Steindorff A."/>
            <person name="Ohm R."/>
            <person name="Martin F."/>
            <person name="Silar P."/>
            <person name="Natvig D."/>
            <person name="Lalanne C."/>
            <person name="Gautier V."/>
            <person name="Ament-Velasquez S.L."/>
            <person name="Kruys A."/>
            <person name="Hutchinson M.I."/>
            <person name="Powell A.J."/>
            <person name="Barry K."/>
            <person name="Miller A.N."/>
            <person name="Grigoriev I.V."/>
            <person name="Debuchy R."/>
            <person name="Gladieux P."/>
            <person name="Thoren M.H."/>
            <person name="Johannesson H."/>
        </authorList>
    </citation>
    <scope>NUCLEOTIDE SEQUENCE</scope>
    <source>
        <strain evidence="2">CBS 958.72</strain>
    </source>
</reference>
<protein>
    <submittedName>
        <fullName evidence="2">Uncharacterized protein</fullName>
    </submittedName>
</protein>
<evidence type="ECO:0000313" key="2">
    <source>
        <dbReference type="EMBL" id="KAK3365342.1"/>
    </source>
</evidence>